<evidence type="ECO:0000256" key="1">
    <source>
        <dbReference type="SAM" id="MobiDB-lite"/>
    </source>
</evidence>
<feature type="compositionally biased region" description="Polar residues" evidence="1">
    <location>
        <begin position="91"/>
        <end position="106"/>
    </location>
</feature>
<evidence type="ECO:0000256" key="2">
    <source>
        <dbReference type="SAM" id="SignalP"/>
    </source>
</evidence>
<name>A0A1Y0HJY8_9BACT</name>
<feature type="region of interest" description="Disordered" evidence="1">
    <location>
        <begin position="91"/>
        <end position="122"/>
    </location>
</feature>
<feature type="signal peptide" evidence="2">
    <location>
        <begin position="1"/>
        <end position="21"/>
    </location>
</feature>
<dbReference type="AlphaFoldDB" id="A0A1Y0HJY8"/>
<evidence type="ECO:0008006" key="5">
    <source>
        <dbReference type="Google" id="ProtNLM"/>
    </source>
</evidence>
<dbReference type="RefSeq" id="WP_087438394.1">
    <property type="nucleotide sequence ID" value="NZ_CP021416.1"/>
</dbReference>
<evidence type="ECO:0000313" key="4">
    <source>
        <dbReference type="Proteomes" id="UP000196005"/>
    </source>
</evidence>
<feature type="region of interest" description="Disordered" evidence="1">
    <location>
        <begin position="30"/>
        <end position="79"/>
    </location>
</feature>
<keyword evidence="4" id="KW-1185">Reference proteome</keyword>
<sequence length="448" mass="49268">MRFWLTLSLSLFIFAGCTTQAPEPYTPSTYNVSTSMKKAPNQKNTSTYPGSEKPLAKATTPSSSLKNTETQSSSAPVTIDNTITSTTIAMATPTPSTTVEQPKQPISTEEATSSSQETDTSVSTLVPVPAASMPKPLNDDSTIIKIAVLVPQKTIKKYAITSVNSVIAYLLYKNYYFDLNVFNTGDEREDSIAKALSDIKAGGYHYIIAPVTADGAQIIANNVQDTLVFIPTLNRSNVRSAGSNIIFGGIDYDQQIALLATKANDRVGTFEDGSSLSYQLNGLIKKNSNHVFYEKRVENSKMNYKQLFKGNSSLNNASLYLNTPLVTSSLIASQLRANGINPYMLLSTQINYNPLLLSLTQYEDRDQMYIANSIQKAPPSLEEINALFGHDIVYDWVNYSTSVGADYLCQQFFDGKISRTFKENISGNQVVYNTSLYQPGRNEFIRAN</sequence>
<accession>A0A1Y0HJY8</accession>
<feature type="chain" id="PRO_5012553170" description="Periplasmic protein" evidence="2">
    <location>
        <begin position="22"/>
        <end position="448"/>
    </location>
</feature>
<dbReference type="PROSITE" id="PS51257">
    <property type="entry name" value="PROKAR_LIPOPROTEIN"/>
    <property type="match status" value="1"/>
</dbReference>
<protein>
    <recommendedName>
        <fullName evidence="5">Periplasmic protein</fullName>
    </recommendedName>
</protein>
<dbReference type="SUPFAM" id="SSF53822">
    <property type="entry name" value="Periplasmic binding protein-like I"/>
    <property type="match status" value="1"/>
</dbReference>
<reference evidence="4" key="1">
    <citation type="submission" date="2017-05" db="EMBL/GenBank/DDBJ databases">
        <title>Dechlorination kinetics govern the competition between two new strains of the genus Sulfurospirillum.</title>
        <authorList>
            <person name="Buttet G.F."/>
            <person name="Murray A.M."/>
            <person name="Goris T."/>
            <person name="Burion M."/>
            <person name="Lin B."/>
            <person name="Rolle M."/>
            <person name="Maillard J."/>
        </authorList>
    </citation>
    <scope>NUCLEOTIDE SEQUENCE [LARGE SCALE GENOMIC DNA]</scope>
    <source>
        <strain evidence="4">SL2-1</strain>
    </source>
</reference>
<feature type="compositionally biased region" description="Polar residues" evidence="1">
    <location>
        <begin position="59"/>
        <end position="79"/>
    </location>
</feature>
<organism evidence="3 4">
    <name type="scientific">Sulfurospirillum diekertiae</name>
    <dbReference type="NCBI Taxonomy" id="1854492"/>
    <lineage>
        <taxon>Bacteria</taxon>
        <taxon>Pseudomonadati</taxon>
        <taxon>Campylobacterota</taxon>
        <taxon>Epsilonproteobacteria</taxon>
        <taxon>Campylobacterales</taxon>
        <taxon>Sulfurospirillaceae</taxon>
        <taxon>Sulfurospirillum</taxon>
    </lineage>
</organism>
<feature type="compositionally biased region" description="Low complexity" evidence="1">
    <location>
        <begin position="107"/>
        <end position="121"/>
    </location>
</feature>
<keyword evidence="2" id="KW-0732">Signal</keyword>
<dbReference type="OrthoDB" id="5337863at2"/>
<dbReference type="InterPro" id="IPR028082">
    <property type="entry name" value="Peripla_BP_I"/>
</dbReference>
<dbReference type="EMBL" id="CP021416">
    <property type="protein sequence ID" value="ARU48437.1"/>
    <property type="molecule type" value="Genomic_DNA"/>
</dbReference>
<evidence type="ECO:0000313" key="3">
    <source>
        <dbReference type="EMBL" id="ARU48437.1"/>
    </source>
</evidence>
<feature type="compositionally biased region" description="Polar residues" evidence="1">
    <location>
        <begin position="30"/>
        <end position="49"/>
    </location>
</feature>
<dbReference type="KEGG" id="suls:Sdiek1_1273"/>
<proteinExistence type="predicted"/>
<gene>
    <name evidence="3" type="ORF">Sdiek1_1273</name>
</gene>
<dbReference type="Proteomes" id="UP000196005">
    <property type="component" value="Chromosome"/>
</dbReference>